<keyword evidence="5" id="KW-1185">Reference proteome</keyword>
<dbReference type="EMBL" id="CAJHNH020000652">
    <property type="protein sequence ID" value="CAG5119079.1"/>
    <property type="molecule type" value="Genomic_DNA"/>
</dbReference>
<accession>A0A8S3YPU3</accession>
<keyword evidence="2" id="KW-0677">Repeat</keyword>
<sequence>MTTVITTGLAFLLTVSLTMGDCPYQECVCRNKDIKCQNQGLDKMPPLIAGSVNTYQVLMIQNNRITSIPDKSIPSGLTEIDFGNNPISDIAPSAFNNSGSTLETLSFTNTRLTQIPDAFLSLTKLTSLTIKNSPLQNWNLDVLKHIGASLRELTLNNVGLRSWPAWIANFPSLTDLSLSNSQLTPIPDTAFNMLTSSLKRLTIVSANLTSIPRALTVLSNLVSLDLSNNSITEVENLPSQSKLESLSLGFNNVSDGPKLVNELSPHAASLTYLYLHFNQLLVIPQLDHMTSLLIIHLDNNKISDPASGLLPSKVINLQLSANNFQAIPNVVRQLNKLTSLFISDNSIQEIRLIDLPVQLSHLDIQNNAVKTLQDNTFPANSSLRTLYLSRNPLASISNSAFKNLSGLDTLTLGNTNLTRVPTALSDLASLNTLDLSQNPRLICTCQEAGLVAWFQARPNLNVLGTCGDDSVHDFFTNLATQCRR</sequence>
<dbReference type="AlphaFoldDB" id="A0A8S3YPU3"/>
<dbReference type="InterPro" id="IPR001611">
    <property type="entry name" value="Leu-rich_rpt"/>
</dbReference>
<dbReference type="InterPro" id="IPR050333">
    <property type="entry name" value="SLRP"/>
</dbReference>
<dbReference type="SUPFAM" id="SSF52058">
    <property type="entry name" value="L domain-like"/>
    <property type="match status" value="1"/>
</dbReference>
<dbReference type="Gene3D" id="3.80.10.10">
    <property type="entry name" value="Ribonuclease Inhibitor"/>
    <property type="match status" value="4"/>
</dbReference>
<dbReference type="Proteomes" id="UP000678393">
    <property type="component" value="Unassembled WGS sequence"/>
</dbReference>
<dbReference type="Pfam" id="PF13855">
    <property type="entry name" value="LRR_8"/>
    <property type="match status" value="2"/>
</dbReference>
<dbReference type="InterPro" id="IPR032675">
    <property type="entry name" value="LRR_dom_sf"/>
</dbReference>
<gene>
    <name evidence="4" type="ORF">CUNI_LOCUS4637</name>
</gene>
<protein>
    <submittedName>
        <fullName evidence="4">Uncharacterized protein</fullName>
    </submittedName>
</protein>
<comment type="caution">
    <text evidence="4">The sequence shown here is derived from an EMBL/GenBank/DDBJ whole genome shotgun (WGS) entry which is preliminary data.</text>
</comment>
<proteinExistence type="predicted"/>
<dbReference type="PROSITE" id="PS51450">
    <property type="entry name" value="LRR"/>
    <property type="match status" value="3"/>
</dbReference>
<evidence type="ECO:0000313" key="5">
    <source>
        <dbReference type="Proteomes" id="UP000678393"/>
    </source>
</evidence>
<dbReference type="PANTHER" id="PTHR45712">
    <property type="entry name" value="AGAP008170-PA"/>
    <property type="match status" value="1"/>
</dbReference>
<dbReference type="InterPro" id="IPR003591">
    <property type="entry name" value="Leu-rich_rpt_typical-subtyp"/>
</dbReference>
<reference evidence="4" key="1">
    <citation type="submission" date="2021-04" db="EMBL/GenBank/DDBJ databases">
        <authorList>
            <consortium name="Molecular Ecology Group"/>
        </authorList>
    </citation>
    <scope>NUCLEOTIDE SEQUENCE</scope>
</reference>
<dbReference type="SMART" id="SM00365">
    <property type="entry name" value="LRR_SD22"/>
    <property type="match status" value="6"/>
</dbReference>
<evidence type="ECO:0000313" key="4">
    <source>
        <dbReference type="EMBL" id="CAG5119079.1"/>
    </source>
</evidence>
<name>A0A8S3YPU3_9EUPU</name>
<evidence type="ECO:0000256" key="1">
    <source>
        <dbReference type="ARBA" id="ARBA00022614"/>
    </source>
</evidence>
<dbReference type="OrthoDB" id="6137799at2759"/>
<keyword evidence="3" id="KW-0732">Signal</keyword>
<evidence type="ECO:0000256" key="3">
    <source>
        <dbReference type="SAM" id="SignalP"/>
    </source>
</evidence>
<dbReference type="Pfam" id="PF13306">
    <property type="entry name" value="LRR_5"/>
    <property type="match status" value="1"/>
</dbReference>
<dbReference type="PANTHER" id="PTHR45712:SF22">
    <property type="entry name" value="INSULIN-LIKE GROWTH FACTOR-BINDING PROTEIN COMPLEX ACID LABILE SUBUNIT"/>
    <property type="match status" value="1"/>
</dbReference>
<feature type="signal peptide" evidence="3">
    <location>
        <begin position="1"/>
        <end position="20"/>
    </location>
</feature>
<dbReference type="SMART" id="SM00369">
    <property type="entry name" value="LRR_TYP"/>
    <property type="match status" value="8"/>
</dbReference>
<dbReference type="InterPro" id="IPR026906">
    <property type="entry name" value="LRR_5"/>
</dbReference>
<feature type="chain" id="PRO_5035937871" evidence="3">
    <location>
        <begin position="21"/>
        <end position="484"/>
    </location>
</feature>
<keyword evidence="1" id="KW-0433">Leucine-rich repeat</keyword>
<organism evidence="4 5">
    <name type="scientific">Candidula unifasciata</name>
    <dbReference type="NCBI Taxonomy" id="100452"/>
    <lineage>
        <taxon>Eukaryota</taxon>
        <taxon>Metazoa</taxon>
        <taxon>Spiralia</taxon>
        <taxon>Lophotrochozoa</taxon>
        <taxon>Mollusca</taxon>
        <taxon>Gastropoda</taxon>
        <taxon>Heterobranchia</taxon>
        <taxon>Euthyneura</taxon>
        <taxon>Panpulmonata</taxon>
        <taxon>Eupulmonata</taxon>
        <taxon>Stylommatophora</taxon>
        <taxon>Helicina</taxon>
        <taxon>Helicoidea</taxon>
        <taxon>Geomitridae</taxon>
        <taxon>Candidula</taxon>
    </lineage>
</organism>
<evidence type="ECO:0000256" key="2">
    <source>
        <dbReference type="ARBA" id="ARBA00022737"/>
    </source>
</evidence>
<dbReference type="GO" id="GO:0005615">
    <property type="term" value="C:extracellular space"/>
    <property type="evidence" value="ECO:0007669"/>
    <property type="project" value="TreeGrafter"/>
</dbReference>